<comment type="caution">
    <text evidence="3">The sequence shown here is derived from an EMBL/GenBank/DDBJ whole genome shotgun (WGS) entry which is preliminary data.</text>
</comment>
<dbReference type="PROSITE" id="PS50231">
    <property type="entry name" value="RICIN_B_LECTIN"/>
    <property type="match status" value="2"/>
</dbReference>
<accession>A0A8J3YCM5</accession>
<protein>
    <submittedName>
        <fullName evidence="3">Uncharacterized protein</fullName>
    </submittedName>
</protein>
<proteinExistence type="predicted"/>
<dbReference type="Gene3D" id="2.80.10.50">
    <property type="match status" value="2"/>
</dbReference>
<feature type="signal peptide" evidence="2">
    <location>
        <begin position="1"/>
        <end position="22"/>
    </location>
</feature>
<dbReference type="EMBL" id="BOOY01000039">
    <property type="protein sequence ID" value="GIJ06286.1"/>
    <property type="molecule type" value="Genomic_DNA"/>
</dbReference>
<evidence type="ECO:0000256" key="1">
    <source>
        <dbReference type="SAM" id="MobiDB-lite"/>
    </source>
</evidence>
<evidence type="ECO:0000256" key="2">
    <source>
        <dbReference type="SAM" id="SignalP"/>
    </source>
</evidence>
<dbReference type="Proteomes" id="UP000652013">
    <property type="component" value="Unassembled WGS sequence"/>
</dbReference>
<feature type="region of interest" description="Disordered" evidence="1">
    <location>
        <begin position="58"/>
        <end position="78"/>
    </location>
</feature>
<organism evidence="3 4">
    <name type="scientific">Spirilliplanes yamanashiensis</name>
    <dbReference type="NCBI Taxonomy" id="42233"/>
    <lineage>
        <taxon>Bacteria</taxon>
        <taxon>Bacillati</taxon>
        <taxon>Actinomycetota</taxon>
        <taxon>Actinomycetes</taxon>
        <taxon>Micromonosporales</taxon>
        <taxon>Micromonosporaceae</taxon>
        <taxon>Spirilliplanes</taxon>
    </lineage>
</organism>
<feature type="chain" id="PRO_5035275601" evidence="2">
    <location>
        <begin position="23"/>
        <end position="496"/>
    </location>
</feature>
<dbReference type="SUPFAM" id="SSF50370">
    <property type="entry name" value="Ricin B-like lectins"/>
    <property type="match status" value="2"/>
</dbReference>
<sequence>MAMLLTVVALGLSMVLASVVSAEQRNTRRDTSRMTALAAAQSGLDVALSAVRLARRTDGTGDPQALPCTTAPRPALSGPVSAGGGATFSVRVYYSTTPPVAGTVPSSLWGCGPTATGMPAYALIVSTGTAGISRTMSATYTFTTVIQNEKVPGGIIRSFGNAGTPDYCFAAGSTAPLNTQLLIRPCNPADARQQFAYTAGLTLQLTKIKAGGQRLCVDAGTMALNAPVTFQLCAADLVARQVWGSDDSSAFYVMPNATTRRCMESSAEYADATVQLVAMKSASYCTQPGTWQVQQTFFTSSATGGGKAGPATGQLVNGAQFGRCIDVTADDVTSEYLISFPCKQPLTGEVLWNQRWNVPQVPAGEDHADGPIWTVPTGTTQAYCLRGPGTTARPGYYVVVTTCNPGGIVAAAHQWRVWGDTGNKTTSYRIESLAPGGPGTCLTVTDPAAPNPDLWDETWNINASKLVMGTCNGTDFQKWNASSVSTAATVRDVTER</sequence>
<evidence type="ECO:0000313" key="3">
    <source>
        <dbReference type="EMBL" id="GIJ06286.1"/>
    </source>
</evidence>
<keyword evidence="4" id="KW-1185">Reference proteome</keyword>
<dbReference type="AlphaFoldDB" id="A0A8J3YCM5"/>
<dbReference type="CDD" id="cd00161">
    <property type="entry name" value="beta-trefoil_Ricin-like"/>
    <property type="match status" value="1"/>
</dbReference>
<reference evidence="3" key="1">
    <citation type="submission" date="2021-01" db="EMBL/GenBank/DDBJ databases">
        <title>Whole genome shotgun sequence of Spirilliplanes yamanashiensis NBRC 15828.</title>
        <authorList>
            <person name="Komaki H."/>
            <person name="Tamura T."/>
        </authorList>
    </citation>
    <scope>NUCLEOTIDE SEQUENCE</scope>
    <source>
        <strain evidence="3">NBRC 15828</strain>
    </source>
</reference>
<name>A0A8J3YCM5_9ACTN</name>
<evidence type="ECO:0000313" key="4">
    <source>
        <dbReference type="Proteomes" id="UP000652013"/>
    </source>
</evidence>
<dbReference type="InterPro" id="IPR035992">
    <property type="entry name" value="Ricin_B-like_lectins"/>
</dbReference>
<gene>
    <name evidence="3" type="ORF">Sya03_56380</name>
</gene>
<keyword evidence="2" id="KW-0732">Signal</keyword>